<keyword evidence="4" id="KW-0807">Transducer</keyword>
<dbReference type="GO" id="GO:0007165">
    <property type="term" value="P:signal transduction"/>
    <property type="evidence" value="ECO:0007669"/>
    <property type="project" value="UniProtKB-KW"/>
</dbReference>
<dbReference type="PROSITE" id="PS50111">
    <property type="entry name" value="CHEMOTAXIS_TRANSDUC_2"/>
    <property type="match status" value="1"/>
</dbReference>
<keyword evidence="5" id="KW-0175">Coiled coil</keyword>
<protein>
    <submittedName>
        <fullName evidence="9">Methyl-accepting chemotaxis protein</fullName>
    </submittedName>
</protein>
<evidence type="ECO:0000256" key="3">
    <source>
        <dbReference type="ARBA" id="ARBA00029447"/>
    </source>
</evidence>
<evidence type="ECO:0000313" key="9">
    <source>
        <dbReference type="EMBL" id="SFU32307.1"/>
    </source>
</evidence>
<feature type="domain" description="Methyl-accepting transducer" evidence="7">
    <location>
        <begin position="279"/>
        <end position="508"/>
    </location>
</feature>
<reference evidence="9 10" key="1">
    <citation type="submission" date="2016-10" db="EMBL/GenBank/DDBJ databases">
        <authorList>
            <person name="de Groot N.N."/>
        </authorList>
    </citation>
    <scope>NUCLEOTIDE SEQUENCE [LARGE SCALE GENOMIC DNA]</scope>
    <source>
        <strain evidence="9 10">R-24608</strain>
    </source>
</reference>
<dbReference type="Gene3D" id="1.10.287.950">
    <property type="entry name" value="Methyl-accepting chemotaxis protein"/>
    <property type="match status" value="1"/>
</dbReference>
<feature type="coiled-coil region" evidence="5">
    <location>
        <begin position="298"/>
        <end position="325"/>
    </location>
</feature>
<evidence type="ECO:0000259" key="8">
    <source>
        <dbReference type="PROSITE" id="PS50885"/>
    </source>
</evidence>
<dbReference type="AlphaFoldDB" id="A0A1I7F7Z7"/>
<accession>A0A1I7F7Z7</accession>
<feature type="domain" description="HAMP" evidence="8">
    <location>
        <begin position="222"/>
        <end position="274"/>
    </location>
</feature>
<dbReference type="EMBL" id="FPBX01000001">
    <property type="protein sequence ID" value="SFU32307.1"/>
    <property type="molecule type" value="Genomic_DNA"/>
</dbReference>
<evidence type="ECO:0000256" key="6">
    <source>
        <dbReference type="SAM" id="Phobius"/>
    </source>
</evidence>
<keyword evidence="6" id="KW-0812">Transmembrane</keyword>
<evidence type="ECO:0000259" key="7">
    <source>
        <dbReference type="PROSITE" id="PS50111"/>
    </source>
</evidence>
<dbReference type="CDD" id="cd11386">
    <property type="entry name" value="MCP_signal"/>
    <property type="match status" value="1"/>
</dbReference>
<dbReference type="InterPro" id="IPR003660">
    <property type="entry name" value="HAMP_dom"/>
</dbReference>
<dbReference type="Pfam" id="PF12729">
    <property type="entry name" value="4HB_MCP_1"/>
    <property type="match status" value="1"/>
</dbReference>
<dbReference type="Proteomes" id="UP000183656">
    <property type="component" value="Unassembled WGS sequence"/>
</dbReference>
<keyword evidence="2" id="KW-0488">Methylation</keyword>
<proteinExistence type="inferred from homology"/>
<comment type="subcellular location">
    <subcellularLocation>
        <location evidence="1">Membrane</location>
    </subcellularLocation>
</comment>
<evidence type="ECO:0000256" key="1">
    <source>
        <dbReference type="ARBA" id="ARBA00004370"/>
    </source>
</evidence>
<dbReference type="STRING" id="343013.SAMN04489707_1001234"/>
<dbReference type="InterPro" id="IPR047347">
    <property type="entry name" value="YvaQ-like_sensor"/>
</dbReference>
<dbReference type="PANTHER" id="PTHR43531:SF14">
    <property type="entry name" value="METHYL-ACCEPTING CHEMOTAXIS PROTEIN I-RELATED"/>
    <property type="match status" value="1"/>
</dbReference>
<dbReference type="FunFam" id="1.10.287.950:FF:000001">
    <property type="entry name" value="Methyl-accepting chemotaxis sensory transducer"/>
    <property type="match status" value="1"/>
</dbReference>
<dbReference type="SUPFAM" id="SSF58104">
    <property type="entry name" value="Methyl-accepting chemotaxis protein (MCP) signaling domain"/>
    <property type="match status" value="1"/>
</dbReference>
<dbReference type="Pfam" id="PF00672">
    <property type="entry name" value="HAMP"/>
    <property type="match status" value="1"/>
</dbReference>
<evidence type="ECO:0000256" key="4">
    <source>
        <dbReference type="PROSITE-ProRule" id="PRU00284"/>
    </source>
</evidence>
<dbReference type="GO" id="GO:0006935">
    <property type="term" value="P:chemotaxis"/>
    <property type="evidence" value="ECO:0007669"/>
    <property type="project" value="TreeGrafter"/>
</dbReference>
<dbReference type="Pfam" id="PF00015">
    <property type="entry name" value="MCPsignal"/>
    <property type="match status" value="1"/>
</dbReference>
<dbReference type="GO" id="GO:0005886">
    <property type="term" value="C:plasma membrane"/>
    <property type="evidence" value="ECO:0007669"/>
    <property type="project" value="TreeGrafter"/>
</dbReference>
<dbReference type="InterPro" id="IPR004089">
    <property type="entry name" value="MCPsignal_dom"/>
</dbReference>
<comment type="similarity">
    <text evidence="3">Belongs to the methyl-accepting chemotaxis (MCP) protein family.</text>
</comment>
<gene>
    <name evidence="9" type="ORF">SAMN04489707_1001234</name>
</gene>
<keyword evidence="6" id="KW-1133">Transmembrane helix</keyword>
<dbReference type="InterPro" id="IPR024478">
    <property type="entry name" value="HlyB_4HB_MCP"/>
</dbReference>
<dbReference type="SMART" id="SM00283">
    <property type="entry name" value="MA"/>
    <property type="match status" value="1"/>
</dbReference>
<feature type="transmembrane region" description="Helical" evidence="6">
    <location>
        <begin position="200"/>
        <end position="221"/>
    </location>
</feature>
<dbReference type="CDD" id="cd19411">
    <property type="entry name" value="MCP2201-like_sensor"/>
    <property type="match status" value="1"/>
</dbReference>
<sequence length="541" mass="57723">MHMPHTLPLPVRATIGPLGRRLLVLFIAVLALSLVGSAIGLWSLLRIGQSTDDMVQRSVTNERLVADAYRLQAINAERYKAVALSSEPEVGETLGADIAETQRQYDALIDTLARRLAGTADEERLAQVNTQAQAFHQARAALVQARDFGLTQRIREVYETQFLPASQGLLKALDALTQSQRQSIDAAALRVARWSWQARLALVAFGALSLVLGTLLALWLVRSITRPIALASDTANRVAGLDLRHDITGHDRDETGHMLSSLAVMQTALRHLAQQVRASVYSLHTASTDMASGNANLSERTEQAAASLQETAAALEHVKRALQASAETAHHTEARAAQAAAQARQGQDVVAHVVQTMDQISDSSHKIADITGMIDAIAFQTNILALNAAVEAARAGEQGRGFAVVATEVRSLANRSAQAAREIKALIATSVAQVEAGSRLAADAGRAMEQVVTSIQDAARTMADIKTGSQAQNDDITSIHSALSRLDLMTQQNAALVEQSSAATESLRVQADDLAGLVSQFLLPGQPPQAIVPPSMRLAAP</sequence>
<name>A0A1I7F7Z7_9BURK</name>
<dbReference type="PROSITE" id="PS50885">
    <property type="entry name" value="HAMP"/>
    <property type="match status" value="1"/>
</dbReference>
<dbReference type="InterPro" id="IPR051310">
    <property type="entry name" value="MCP_chemotaxis"/>
</dbReference>
<keyword evidence="6" id="KW-0472">Membrane</keyword>
<dbReference type="SMART" id="SM00304">
    <property type="entry name" value="HAMP"/>
    <property type="match status" value="1"/>
</dbReference>
<dbReference type="GO" id="GO:0004888">
    <property type="term" value="F:transmembrane signaling receptor activity"/>
    <property type="evidence" value="ECO:0007669"/>
    <property type="project" value="TreeGrafter"/>
</dbReference>
<evidence type="ECO:0000313" key="10">
    <source>
        <dbReference type="Proteomes" id="UP000183656"/>
    </source>
</evidence>
<evidence type="ECO:0000256" key="5">
    <source>
        <dbReference type="SAM" id="Coils"/>
    </source>
</evidence>
<keyword evidence="10" id="KW-1185">Reference proteome</keyword>
<evidence type="ECO:0000256" key="2">
    <source>
        <dbReference type="ARBA" id="ARBA00022481"/>
    </source>
</evidence>
<feature type="transmembrane region" description="Helical" evidence="6">
    <location>
        <begin position="22"/>
        <end position="45"/>
    </location>
</feature>
<dbReference type="PANTHER" id="PTHR43531">
    <property type="entry name" value="PROTEIN ICFG"/>
    <property type="match status" value="1"/>
</dbReference>
<organism evidence="9 10">
    <name type="scientific">Paenacidovorax caeni</name>
    <dbReference type="NCBI Taxonomy" id="343013"/>
    <lineage>
        <taxon>Bacteria</taxon>
        <taxon>Pseudomonadati</taxon>
        <taxon>Pseudomonadota</taxon>
        <taxon>Betaproteobacteria</taxon>
        <taxon>Burkholderiales</taxon>
        <taxon>Comamonadaceae</taxon>
        <taxon>Paenacidovorax</taxon>
    </lineage>
</organism>